<dbReference type="NCBIfam" id="TIGR04265">
    <property type="entry name" value="bac_cardiolipin"/>
    <property type="match status" value="1"/>
</dbReference>
<feature type="transmembrane region" description="Helical" evidence="13">
    <location>
        <begin position="68"/>
        <end position="86"/>
    </location>
</feature>
<dbReference type="Proteomes" id="UP000195447">
    <property type="component" value="Unassembled WGS sequence"/>
</dbReference>
<evidence type="ECO:0000256" key="2">
    <source>
        <dbReference type="ARBA" id="ARBA00022475"/>
    </source>
</evidence>
<evidence type="ECO:0000256" key="9">
    <source>
        <dbReference type="ARBA" id="ARBA00023136"/>
    </source>
</evidence>
<evidence type="ECO:0000313" key="16">
    <source>
        <dbReference type="Proteomes" id="UP000195447"/>
    </source>
</evidence>
<keyword evidence="7 13" id="KW-1133">Transmembrane helix</keyword>
<dbReference type="RefSeq" id="WP_087158184.1">
    <property type="nucleotide sequence ID" value="NZ_JAQDCF010000001.1"/>
</dbReference>
<keyword evidence="16" id="KW-1185">Reference proteome</keyword>
<dbReference type="Pfam" id="PF13091">
    <property type="entry name" value="PLDc_2"/>
    <property type="match status" value="2"/>
</dbReference>
<comment type="caution">
    <text evidence="15">The sequence shown here is derived from an EMBL/GenBank/DDBJ whole genome shotgun (WGS) entry which is preliminary data.</text>
</comment>
<reference evidence="16" key="1">
    <citation type="submission" date="2017-04" db="EMBL/GenBank/DDBJ databases">
        <title>Function of individual gut microbiota members based on whole genome sequencing of pure cultures obtained from chicken caecum.</title>
        <authorList>
            <person name="Medvecky M."/>
            <person name="Cejkova D."/>
            <person name="Polansky O."/>
            <person name="Karasova D."/>
            <person name="Kubasova T."/>
            <person name="Cizek A."/>
            <person name="Rychlik I."/>
        </authorList>
    </citation>
    <scope>NUCLEOTIDE SEQUENCE [LARGE SCALE GENOMIC DNA]</scope>
    <source>
        <strain evidence="16">An178</strain>
    </source>
</reference>
<keyword evidence="8" id="KW-0443">Lipid metabolism</keyword>
<dbReference type="CDD" id="cd09154">
    <property type="entry name" value="PLDc_SMU_988_like_1"/>
    <property type="match status" value="1"/>
</dbReference>
<feature type="transmembrane region" description="Helical" evidence="13">
    <location>
        <begin position="12"/>
        <end position="33"/>
    </location>
</feature>
<dbReference type="EC" id="2.7.8.-" evidence="12"/>
<evidence type="ECO:0000256" key="13">
    <source>
        <dbReference type="SAM" id="Phobius"/>
    </source>
</evidence>
<evidence type="ECO:0000259" key="14">
    <source>
        <dbReference type="PROSITE" id="PS50035"/>
    </source>
</evidence>
<evidence type="ECO:0000256" key="10">
    <source>
        <dbReference type="ARBA" id="ARBA00023209"/>
    </source>
</evidence>
<dbReference type="SUPFAM" id="SSF56024">
    <property type="entry name" value="Phospholipase D/nuclease"/>
    <property type="match status" value="2"/>
</dbReference>
<proteinExistence type="predicted"/>
<feature type="domain" description="PLD phosphodiesterase" evidence="14">
    <location>
        <begin position="423"/>
        <end position="450"/>
    </location>
</feature>
<dbReference type="SMART" id="SM00155">
    <property type="entry name" value="PLDc"/>
    <property type="match status" value="2"/>
</dbReference>
<dbReference type="GO" id="GO:0008808">
    <property type="term" value="F:cardiolipin synthase activity"/>
    <property type="evidence" value="ECO:0007669"/>
    <property type="project" value="UniProtKB-UniRule"/>
</dbReference>
<evidence type="ECO:0000256" key="5">
    <source>
        <dbReference type="ARBA" id="ARBA00022692"/>
    </source>
</evidence>
<keyword evidence="6" id="KW-0677">Repeat</keyword>
<sequence length="510" mass="59324">MNKIIKFLKSKTFYIASALLIQLIALFLLVTYFSQRFVGIYYILVLLSWIVSLRVINRESDTSSKMLWILLIMSLPFFGGLVYLLFGERKIPKALMIQDRQAYSDYKIYATRNIELMNESHEDDYVLDKMVSMAWSNGFFPVYKNCKTIYFPSGEEQYKMFIEELVKAKDFIFMEFFIINKGVMWNTILQILLDKASEGVDVRLIYDDAGSITYLDPDYPDWLNARGIKTHLFNPMKPQLAMQMNNRDHRKILVIDGKVAFTGGCNISDEYINTKKRFGYWKDMGIMISGEAVEMFTISFLQIWNYQAETNTPYEEFLLPHKKTKIPYNGYVIPFSDSPTDENDTGKLMHLNMINCAQDYFWITTPYLILDQEMISALTLAISNGVDVRIVVPGIPDKKMVYEVTKANFDILIKKGVKIYEYTPGFIHGKVALADDRSALVGTVNMDFRSYYLHYECGVWVHDVDCIKDIKEDFEEIFKASHLVTLEECMKTNFIVRTYRNVLKVFSPIL</sequence>
<evidence type="ECO:0000256" key="6">
    <source>
        <dbReference type="ARBA" id="ARBA00022737"/>
    </source>
</evidence>
<dbReference type="InterPro" id="IPR025202">
    <property type="entry name" value="PLD-like_dom"/>
</dbReference>
<dbReference type="InterPro" id="IPR027379">
    <property type="entry name" value="CLS_N"/>
</dbReference>
<dbReference type="PROSITE" id="PS50035">
    <property type="entry name" value="PLD"/>
    <property type="match status" value="2"/>
</dbReference>
<protein>
    <recommendedName>
        <fullName evidence="12">Cardiolipin synthase</fullName>
        <ecNumber evidence="12">2.7.8.-</ecNumber>
    </recommendedName>
</protein>
<keyword evidence="5 13" id="KW-0812">Transmembrane</keyword>
<dbReference type="InterPro" id="IPR001736">
    <property type="entry name" value="PLipase_D/transphosphatidylase"/>
</dbReference>
<organism evidence="15 16">
    <name type="scientific">Faecalitalea cylindroides</name>
    <dbReference type="NCBI Taxonomy" id="39483"/>
    <lineage>
        <taxon>Bacteria</taxon>
        <taxon>Bacillati</taxon>
        <taxon>Bacillota</taxon>
        <taxon>Erysipelotrichia</taxon>
        <taxon>Erysipelotrichales</taxon>
        <taxon>Erysipelotrichaceae</taxon>
        <taxon>Faecalitalea</taxon>
    </lineage>
</organism>
<feature type="domain" description="PLD phosphodiesterase" evidence="14">
    <location>
        <begin position="244"/>
        <end position="271"/>
    </location>
</feature>
<evidence type="ECO:0000256" key="8">
    <source>
        <dbReference type="ARBA" id="ARBA00023098"/>
    </source>
</evidence>
<keyword evidence="4" id="KW-0808">Transferase</keyword>
<dbReference type="AlphaFoldDB" id="A0A1Y4LYS3"/>
<feature type="transmembrane region" description="Helical" evidence="13">
    <location>
        <begin position="39"/>
        <end position="56"/>
    </location>
</feature>
<dbReference type="InterPro" id="IPR022924">
    <property type="entry name" value="Cardiolipin_synthase"/>
</dbReference>
<evidence type="ECO:0000256" key="4">
    <source>
        <dbReference type="ARBA" id="ARBA00022679"/>
    </source>
</evidence>
<evidence type="ECO:0000313" key="15">
    <source>
        <dbReference type="EMBL" id="OUP61743.1"/>
    </source>
</evidence>
<keyword evidence="2" id="KW-1003">Cell membrane</keyword>
<dbReference type="Gene3D" id="3.30.870.10">
    <property type="entry name" value="Endonuclease Chain A"/>
    <property type="match status" value="2"/>
</dbReference>
<dbReference type="GO" id="GO:0032049">
    <property type="term" value="P:cardiolipin biosynthetic process"/>
    <property type="evidence" value="ECO:0007669"/>
    <property type="project" value="UniProtKB-UniRule"/>
</dbReference>
<dbReference type="EMBL" id="NFKM01000002">
    <property type="protein sequence ID" value="OUP61743.1"/>
    <property type="molecule type" value="Genomic_DNA"/>
</dbReference>
<dbReference type="Pfam" id="PF13396">
    <property type="entry name" value="PLDc_N"/>
    <property type="match status" value="1"/>
</dbReference>
<dbReference type="PANTHER" id="PTHR21248">
    <property type="entry name" value="CARDIOLIPIN SYNTHASE"/>
    <property type="match status" value="1"/>
</dbReference>
<evidence type="ECO:0000256" key="3">
    <source>
        <dbReference type="ARBA" id="ARBA00022516"/>
    </source>
</evidence>
<dbReference type="CDD" id="cd09160">
    <property type="entry name" value="PLDc_SMU_988_like_2"/>
    <property type="match status" value="1"/>
</dbReference>
<keyword evidence="11" id="KW-1208">Phospholipid metabolism</keyword>
<dbReference type="PANTHER" id="PTHR21248:SF22">
    <property type="entry name" value="PHOSPHOLIPASE D"/>
    <property type="match status" value="1"/>
</dbReference>
<keyword evidence="3" id="KW-0444">Lipid biosynthesis</keyword>
<accession>A0A1Y4LYS3</accession>
<keyword evidence="10" id="KW-0594">Phospholipid biosynthesis</keyword>
<gene>
    <name evidence="15" type="ORF">B5F14_01945</name>
</gene>
<dbReference type="GO" id="GO:0005886">
    <property type="term" value="C:plasma membrane"/>
    <property type="evidence" value="ECO:0007669"/>
    <property type="project" value="UniProtKB-SubCell"/>
</dbReference>
<evidence type="ECO:0000256" key="11">
    <source>
        <dbReference type="ARBA" id="ARBA00023264"/>
    </source>
</evidence>
<name>A0A1Y4LYS3_9FIRM</name>
<evidence type="ECO:0000256" key="1">
    <source>
        <dbReference type="ARBA" id="ARBA00004651"/>
    </source>
</evidence>
<evidence type="ECO:0000256" key="12">
    <source>
        <dbReference type="NCBIfam" id="TIGR04265"/>
    </source>
</evidence>
<keyword evidence="9 13" id="KW-0472">Membrane</keyword>
<comment type="subcellular location">
    <subcellularLocation>
        <location evidence="1">Cell membrane</location>
        <topology evidence="1">Multi-pass membrane protein</topology>
    </subcellularLocation>
</comment>
<evidence type="ECO:0000256" key="7">
    <source>
        <dbReference type="ARBA" id="ARBA00022989"/>
    </source>
</evidence>